<keyword evidence="2" id="KW-0812">Transmembrane</keyword>
<proteinExistence type="predicted"/>
<keyword evidence="2" id="KW-1133">Transmembrane helix</keyword>
<sequence length="118" mass="12513">MLRKSQRLLRLEEVISDKDSHSTAQAKRSLTRRERRLAAVVSGWATLLGCRSVAWTSALSLRGPLICGGLRGRCNALIALLGLPGPADKAKSPGEAQLNSEVQSGPGRDPELQTGAGV</sequence>
<evidence type="ECO:0000256" key="1">
    <source>
        <dbReference type="SAM" id="MobiDB-lite"/>
    </source>
</evidence>
<feature type="region of interest" description="Disordered" evidence="1">
    <location>
        <begin position="88"/>
        <end position="118"/>
    </location>
</feature>
<evidence type="ECO:0000313" key="4">
    <source>
        <dbReference type="Proteomes" id="UP001066276"/>
    </source>
</evidence>
<dbReference type="EMBL" id="JANPWB010000003">
    <property type="protein sequence ID" value="KAJ1200708.1"/>
    <property type="molecule type" value="Genomic_DNA"/>
</dbReference>
<dbReference type="Proteomes" id="UP001066276">
    <property type="component" value="Chromosome 2_1"/>
</dbReference>
<keyword evidence="4" id="KW-1185">Reference proteome</keyword>
<organism evidence="3 4">
    <name type="scientific">Pleurodeles waltl</name>
    <name type="common">Iberian ribbed newt</name>
    <dbReference type="NCBI Taxonomy" id="8319"/>
    <lineage>
        <taxon>Eukaryota</taxon>
        <taxon>Metazoa</taxon>
        <taxon>Chordata</taxon>
        <taxon>Craniata</taxon>
        <taxon>Vertebrata</taxon>
        <taxon>Euteleostomi</taxon>
        <taxon>Amphibia</taxon>
        <taxon>Batrachia</taxon>
        <taxon>Caudata</taxon>
        <taxon>Salamandroidea</taxon>
        <taxon>Salamandridae</taxon>
        <taxon>Pleurodelinae</taxon>
        <taxon>Pleurodeles</taxon>
    </lineage>
</organism>
<name>A0AAV7VK91_PLEWA</name>
<accession>A0AAV7VK91</accession>
<comment type="caution">
    <text evidence="3">The sequence shown here is derived from an EMBL/GenBank/DDBJ whole genome shotgun (WGS) entry which is preliminary data.</text>
</comment>
<dbReference type="AlphaFoldDB" id="A0AAV7VK91"/>
<evidence type="ECO:0000256" key="2">
    <source>
        <dbReference type="SAM" id="Phobius"/>
    </source>
</evidence>
<evidence type="ECO:0000313" key="3">
    <source>
        <dbReference type="EMBL" id="KAJ1200708.1"/>
    </source>
</evidence>
<protein>
    <submittedName>
        <fullName evidence="3">Uncharacterized protein</fullName>
    </submittedName>
</protein>
<keyword evidence="2" id="KW-0472">Membrane</keyword>
<feature type="transmembrane region" description="Helical" evidence="2">
    <location>
        <begin position="37"/>
        <end position="55"/>
    </location>
</feature>
<reference evidence="3" key="1">
    <citation type="journal article" date="2022" name="bioRxiv">
        <title>Sequencing and chromosome-scale assembly of the giantPleurodeles waltlgenome.</title>
        <authorList>
            <person name="Brown T."/>
            <person name="Elewa A."/>
            <person name="Iarovenko S."/>
            <person name="Subramanian E."/>
            <person name="Araus A.J."/>
            <person name="Petzold A."/>
            <person name="Susuki M."/>
            <person name="Suzuki K.-i.T."/>
            <person name="Hayashi T."/>
            <person name="Toyoda A."/>
            <person name="Oliveira C."/>
            <person name="Osipova E."/>
            <person name="Leigh N.D."/>
            <person name="Simon A."/>
            <person name="Yun M.H."/>
        </authorList>
    </citation>
    <scope>NUCLEOTIDE SEQUENCE</scope>
    <source>
        <strain evidence="3">20211129_DDA</strain>
        <tissue evidence="3">Liver</tissue>
    </source>
</reference>
<gene>
    <name evidence="3" type="ORF">NDU88_004529</name>
</gene>